<dbReference type="GO" id="GO:0006897">
    <property type="term" value="P:endocytosis"/>
    <property type="evidence" value="ECO:0007669"/>
    <property type="project" value="InterPro"/>
</dbReference>
<dbReference type="Gene3D" id="1.25.10.10">
    <property type="entry name" value="Leucine-rich Repeat Variant"/>
    <property type="match status" value="1"/>
</dbReference>
<organism evidence="2 3">
    <name type="scientific">Ceratopteris richardii</name>
    <name type="common">Triangle waterfern</name>
    <dbReference type="NCBI Taxonomy" id="49495"/>
    <lineage>
        <taxon>Eukaryota</taxon>
        <taxon>Viridiplantae</taxon>
        <taxon>Streptophyta</taxon>
        <taxon>Embryophyta</taxon>
        <taxon>Tracheophyta</taxon>
        <taxon>Polypodiopsida</taxon>
        <taxon>Polypodiidae</taxon>
        <taxon>Polypodiales</taxon>
        <taxon>Pteridineae</taxon>
        <taxon>Pteridaceae</taxon>
        <taxon>Parkerioideae</taxon>
        <taxon>Ceratopteris</taxon>
    </lineage>
</organism>
<dbReference type="EMBL" id="CM035408">
    <property type="protein sequence ID" value="KAH7441479.1"/>
    <property type="molecule type" value="Genomic_DNA"/>
</dbReference>
<comment type="caution">
    <text evidence="2">The sequence shown here is derived from an EMBL/GenBank/DDBJ whole genome shotgun (WGS) entry which is preliminary data.</text>
</comment>
<name>A0A8T2VAS9_CERRI</name>
<dbReference type="Proteomes" id="UP000825935">
    <property type="component" value="Chromosome 3"/>
</dbReference>
<dbReference type="AlphaFoldDB" id="A0A8T2VAS9"/>
<protein>
    <recommendedName>
        <fullName evidence="4">Protein TPLATE</fullName>
    </recommendedName>
</protein>
<feature type="compositionally biased region" description="Basic and acidic residues" evidence="1">
    <location>
        <begin position="1107"/>
        <end position="1120"/>
    </location>
</feature>
<evidence type="ECO:0008006" key="4">
    <source>
        <dbReference type="Google" id="ProtNLM"/>
    </source>
</evidence>
<evidence type="ECO:0000256" key="1">
    <source>
        <dbReference type="SAM" id="MobiDB-lite"/>
    </source>
</evidence>
<sequence>MDALLAQIRTELSSNDAIRQSQALLQALQWAAAGKDMSSLCKTACEEIIASPANAVCKKLAFDLVRATRLTSQQWETVCRGIKNDFDFPDPDVTAAGVSFLAAIPSWRLGKLINDCSREISNCIASENNHLRYAITETLGCILARDDVVNLCEASAPLSDKVASWWKQIGQNMLDVSDAVSRVAFEAIGRLFSEFTTKRMSRLAGDKLISTEASLAIRSNWIISMCKFVWEKRNLLMARSLVLPLESFRSTIQPLVFAIKAVATGMVEEMQAISGGDTSPRGPMGEKEFVNAERILAVSDLVSHLVPFLSSVDPPLVFEVGVNLLSLADVPGGKPEWASASVTAILTLWDRQEFSSGKESIVKAVVQNLQLLDLHMQVSLFKRLLTMVRNLRVEADRMHALACICRTALCVDLFARESVKRGQKPLPGTDIASLFEDPRIKEDLTNVSSSSLFREELVACLVESCFQLSLPLPRQNSSGTESRVIGALAYGAGYEAMSWTQTALEVVEVCRPCIRWDCDGRTYAMDCYLKLLVRLCHFYDTQGGVKKVKDGASQEQILNETRLQKLQRELVKDLAGIATLRILARLIWALAEHFDLGGLDPLLADDPEDPLNIIVANVHKVLFNGDSPLNVATNRVQDIQAVLLCSKHLGSRYPRAAQLFTKELEEFRASTYSDSVSKHQCRLILQMFKYILKHPESSWAGSIKATGDYPFSHHKLSVQFFDASAAQDRKIENLVRNAVQELWRPRPSELLLLVTKGADSSILKSPPRSHTLSASSDPCYVEAYHLMDSVDGRLTLHMKIMNVTDQEVNQVDVRIGLVGALQFMDGSLQAVRNIQHLQSQEPISCSITVTVLQFQRCALCVQMVYYPFHGGAATGDIDDSNYGEDGTLRSQRTLKLENVEPVILRCQPYLVPLTELLLPEECSPVEFLRIWPSLAAVAEFTGAYVYEGSGFKATAAVESGTPLFFTGLKALEEKPFFKVCSHILRTVAGFQVCYTARTWHGDFLGMVIFGASEMSRNVDFGDETTTMVCKFVLRSSSPTVLDEITQDVQRWLDDLTDGALTYVTEEEVQVAAAEKLRKSMEQMAIFKAAAAARPRSPPPKGAEQEGDDKGSEEKPKEPKEPSTLTTYTAEEIEHRALQAAVLQEWEIFRAKQVQLGK</sequence>
<dbReference type="OrthoDB" id="2018252at2759"/>
<feature type="region of interest" description="Disordered" evidence="1">
    <location>
        <begin position="1089"/>
        <end position="1130"/>
    </location>
</feature>
<dbReference type="PANTHER" id="PTHR36029">
    <property type="entry name" value="TSET COMPLEX MEMBER TSTA"/>
    <property type="match status" value="1"/>
</dbReference>
<dbReference type="SUPFAM" id="SSF48371">
    <property type="entry name" value="ARM repeat"/>
    <property type="match status" value="1"/>
</dbReference>
<keyword evidence="3" id="KW-1185">Reference proteome</keyword>
<evidence type="ECO:0000313" key="3">
    <source>
        <dbReference type="Proteomes" id="UP000825935"/>
    </source>
</evidence>
<dbReference type="OMA" id="WEIVCTG"/>
<proteinExistence type="predicted"/>
<reference evidence="2" key="1">
    <citation type="submission" date="2021-08" db="EMBL/GenBank/DDBJ databases">
        <title>WGS assembly of Ceratopteris richardii.</title>
        <authorList>
            <person name="Marchant D.B."/>
            <person name="Chen G."/>
            <person name="Jenkins J."/>
            <person name="Shu S."/>
            <person name="Leebens-Mack J."/>
            <person name="Grimwood J."/>
            <person name="Schmutz J."/>
            <person name="Soltis P."/>
            <person name="Soltis D."/>
            <person name="Chen Z.-H."/>
        </authorList>
    </citation>
    <scope>NUCLEOTIDE SEQUENCE</scope>
    <source>
        <strain evidence="2">Whitten #5841</strain>
        <tissue evidence="2">Leaf</tissue>
    </source>
</reference>
<dbReference type="PANTHER" id="PTHR36029:SF1">
    <property type="entry name" value="PROTEIN TPLATE"/>
    <property type="match status" value="1"/>
</dbReference>
<dbReference type="InterPro" id="IPR011989">
    <property type="entry name" value="ARM-like"/>
</dbReference>
<accession>A0A8T2VAS9</accession>
<evidence type="ECO:0000313" key="2">
    <source>
        <dbReference type="EMBL" id="KAH7441479.1"/>
    </source>
</evidence>
<dbReference type="InterPro" id="IPR037501">
    <property type="entry name" value="TPLATE"/>
</dbReference>
<dbReference type="InterPro" id="IPR016024">
    <property type="entry name" value="ARM-type_fold"/>
</dbReference>
<gene>
    <name evidence="2" type="ORF">KP509_03G039800</name>
</gene>